<dbReference type="AlphaFoldDB" id="A0A3B7MT14"/>
<gene>
    <name evidence="1" type="ORF">D3H65_24805</name>
</gene>
<proteinExistence type="predicted"/>
<accession>A0A3B7MT14</accession>
<organism evidence="1 2">
    <name type="scientific">Paraflavitalea soli</name>
    <dbReference type="NCBI Taxonomy" id="2315862"/>
    <lineage>
        <taxon>Bacteria</taxon>
        <taxon>Pseudomonadati</taxon>
        <taxon>Bacteroidota</taxon>
        <taxon>Chitinophagia</taxon>
        <taxon>Chitinophagales</taxon>
        <taxon>Chitinophagaceae</taxon>
        <taxon>Paraflavitalea</taxon>
    </lineage>
</organism>
<dbReference type="KEGG" id="pseg:D3H65_24805"/>
<protein>
    <submittedName>
        <fullName evidence="1">DUF4259 domain-containing protein</fullName>
    </submittedName>
</protein>
<evidence type="ECO:0000313" key="1">
    <source>
        <dbReference type="EMBL" id="AXY77007.1"/>
    </source>
</evidence>
<evidence type="ECO:0000313" key="2">
    <source>
        <dbReference type="Proteomes" id="UP000263900"/>
    </source>
</evidence>
<dbReference type="OrthoDB" id="191350at2"/>
<dbReference type="Pfam" id="PF14078">
    <property type="entry name" value="DUF4259"/>
    <property type="match status" value="1"/>
</dbReference>
<reference evidence="1 2" key="1">
    <citation type="submission" date="2018-09" db="EMBL/GenBank/DDBJ databases">
        <title>Genome sequencing of strain 6GH32-13.</title>
        <authorList>
            <person name="Weon H.-Y."/>
            <person name="Heo J."/>
            <person name="Kwon S.-W."/>
        </authorList>
    </citation>
    <scope>NUCLEOTIDE SEQUENCE [LARGE SCALE GENOMIC DNA]</scope>
    <source>
        <strain evidence="1 2">5GH32-13</strain>
    </source>
</reference>
<dbReference type="EMBL" id="CP032157">
    <property type="protein sequence ID" value="AXY77007.1"/>
    <property type="molecule type" value="Genomic_DNA"/>
</dbReference>
<dbReference type="InterPro" id="IPR025355">
    <property type="entry name" value="DUF4259"/>
</dbReference>
<sequence>MGTWGHRNFENDAALDFVNEVEDNGIDVIEDTIQRVANLPEEDYLEDDDSASVLAAIEFIAAAKGKQSEDFPESAEEWLGKTNPASLLSLDKAQLAKIIERVRNNSGLRDAWQEEGDEPTEWLAVLSDLENRVS</sequence>
<name>A0A3B7MT14_9BACT</name>
<dbReference type="RefSeq" id="WP_119052883.1">
    <property type="nucleotide sequence ID" value="NZ_CP032157.1"/>
</dbReference>
<keyword evidence="2" id="KW-1185">Reference proteome</keyword>
<dbReference type="Proteomes" id="UP000263900">
    <property type="component" value="Chromosome"/>
</dbReference>